<gene>
    <name evidence="1" type="ORF">DFH94DRAFT_791276</name>
</gene>
<accession>A0A9P5TDG1</accession>
<reference evidence="1" key="2">
    <citation type="journal article" date="2020" name="Nat. Commun.">
        <title>Large-scale genome sequencing of mycorrhizal fungi provides insights into the early evolution of symbiotic traits.</title>
        <authorList>
            <person name="Miyauchi S."/>
            <person name="Kiss E."/>
            <person name="Kuo A."/>
            <person name="Drula E."/>
            <person name="Kohler A."/>
            <person name="Sanchez-Garcia M."/>
            <person name="Morin E."/>
            <person name="Andreopoulos B."/>
            <person name="Barry K.W."/>
            <person name="Bonito G."/>
            <person name="Buee M."/>
            <person name="Carver A."/>
            <person name="Chen C."/>
            <person name="Cichocki N."/>
            <person name="Clum A."/>
            <person name="Culley D."/>
            <person name="Crous P.W."/>
            <person name="Fauchery L."/>
            <person name="Girlanda M."/>
            <person name="Hayes R.D."/>
            <person name="Keri Z."/>
            <person name="LaButti K."/>
            <person name="Lipzen A."/>
            <person name="Lombard V."/>
            <person name="Magnuson J."/>
            <person name="Maillard F."/>
            <person name="Murat C."/>
            <person name="Nolan M."/>
            <person name="Ohm R.A."/>
            <person name="Pangilinan J."/>
            <person name="Pereira M.F."/>
            <person name="Perotto S."/>
            <person name="Peter M."/>
            <person name="Pfister S."/>
            <person name="Riley R."/>
            <person name="Sitrit Y."/>
            <person name="Stielow J.B."/>
            <person name="Szollosi G."/>
            <person name="Zifcakova L."/>
            <person name="Stursova M."/>
            <person name="Spatafora J.W."/>
            <person name="Tedersoo L."/>
            <person name="Vaario L.M."/>
            <person name="Yamada A."/>
            <person name="Yan M."/>
            <person name="Wang P."/>
            <person name="Xu J."/>
            <person name="Bruns T."/>
            <person name="Baldrian P."/>
            <person name="Vilgalys R."/>
            <person name="Dunand C."/>
            <person name="Henrissat B."/>
            <person name="Grigoriev I.V."/>
            <person name="Hibbett D."/>
            <person name="Nagy L.G."/>
            <person name="Martin F.M."/>
        </authorList>
    </citation>
    <scope>NUCLEOTIDE SEQUENCE</scope>
    <source>
        <strain evidence="1">Prilba</strain>
    </source>
</reference>
<dbReference type="Proteomes" id="UP000759537">
    <property type="component" value="Unassembled WGS sequence"/>
</dbReference>
<dbReference type="EMBL" id="WHVB01000002">
    <property type="protein sequence ID" value="KAF8485763.1"/>
    <property type="molecule type" value="Genomic_DNA"/>
</dbReference>
<organism evidence="1 2">
    <name type="scientific">Russula ochroleuca</name>
    <dbReference type="NCBI Taxonomy" id="152965"/>
    <lineage>
        <taxon>Eukaryota</taxon>
        <taxon>Fungi</taxon>
        <taxon>Dikarya</taxon>
        <taxon>Basidiomycota</taxon>
        <taxon>Agaricomycotina</taxon>
        <taxon>Agaricomycetes</taxon>
        <taxon>Russulales</taxon>
        <taxon>Russulaceae</taxon>
        <taxon>Russula</taxon>
    </lineage>
</organism>
<keyword evidence="2" id="KW-1185">Reference proteome</keyword>
<evidence type="ECO:0000313" key="1">
    <source>
        <dbReference type="EMBL" id="KAF8485763.1"/>
    </source>
</evidence>
<comment type="caution">
    <text evidence="1">The sequence shown here is derived from an EMBL/GenBank/DDBJ whole genome shotgun (WGS) entry which is preliminary data.</text>
</comment>
<proteinExistence type="predicted"/>
<name>A0A9P5TDG1_9AGAM</name>
<sequence length="349" mass="39253">MESVAANKKNKKAATKKTVKNKQFTHKFDTLIENYVGFLNRFLKTHHRDKYQATADHMFTFKIQVPPAKVGEACNIEDYEEYRVLIRNMLKTKPRKPVSIIVELTQIQKHCKESSLSKVDLELARCRRLLEVQYQNDHDAGYTYIDKALGGTGDSFLLTPFMMKEWARAIPHSTLLATASISRPSDLAHIALIVQGLVAIVQPAPNVAPSTPENKPVHTASAPLTTPVCNTPSKLLHFLLYVEQHLGVDSVMGYEDSFQAHGYGPDILHLIEDTALQCIGLLEGDIICLKQNALCWWNLELETNKCKWSDDDEGGSTCSVPRTPHTPPNVKIRYKKRYHDGGCARLYGP</sequence>
<dbReference type="AlphaFoldDB" id="A0A9P5TDG1"/>
<evidence type="ECO:0000313" key="2">
    <source>
        <dbReference type="Proteomes" id="UP000759537"/>
    </source>
</evidence>
<protein>
    <submittedName>
        <fullName evidence="1">Uncharacterized protein</fullName>
    </submittedName>
</protein>
<dbReference type="OrthoDB" id="3259884at2759"/>
<reference evidence="1" key="1">
    <citation type="submission" date="2019-10" db="EMBL/GenBank/DDBJ databases">
        <authorList>
            <consortium name="DOE Joint Genome Institute"/>
            <person name="Kuo A."/>
            <person name="Miyauchi S."/>
            <person name="Kiss E."/>
            <person name="Drula E."/>
            <person name="Kohler A."/>
            <person name="Sanchez-Garcia M."/>
            <person name="Andreopoulos B."/>
            <person name="Barry K.W."/>
            <person name="Bonito G."/>
            <person name="Buee M."/>
            <person name="Carver A."/>
            <person name="Chen C."/>
            <person name="Cichocki N."/>
            <person name="Clum A."/>
            <person name="Culley D."/>
            <person name="Crous P.W."/>
            <person name="Fauchery L."/>
            <person name="Girlanda M."/>
            <person name="Hayes R."/>
            <person name="Keri Z."/>
            <person name="LaButti K."/>
            <person name="Lipzen A."/>
            <person name="Lombard V."/>
            <person name="Magnuson J."/>
            <person name="Maillard F."/>
            <person name="Morin E."/>
            <person name="Murat C."/>
            <person name="Nolan M."/>
            <person name="Ohm R."/>
            <person name="Pangilinan J."/>
            <person name="Pereira M."/>
            <person name="Perotto S."/>
            <person name="Peter M."/>
            <person name="Riley R."/>
            <person name="Sitrit Y."/>
            <person name="Stielow B."/>
            <person name="Szollosi G."/>
            <person name="Zifcakova L."/>
            <person name="Stursova M."/>
            <person name="Spatafora J.W."/>
            <person name="Tedersoo L."/>
            <person name="Vaario L.-M."/>
            <person name="Yamada A."/>
            <person name="Yan M."/>
            <person name="Wang P."/>
            <person name="Xu J."/>
            <person name="Bruns T."/>
            <person name="Baldrian P."/>
            <person name="Vilgalys R."/>
            <person name="Henrissat B."/>
            <person name="Grigoriev I.V."/>
            <person name="Hibbett D."/>
            <person name="Nagy L.G."/>
            <person name="Martin F.M."/>
        </authorList>
    </citation>
    <scope>NUCLEOTIDE SEQUENCE</scope>
    <source>
        <strain evidence="1">Prilba</strain>
    </source>
</reference>